<dbReference type="Gene3D" id="3.40.1190.10">
    <property type="entry name" value="Mur-like, catalytic domain"/>
    <property type="match status" value="1"/>
</dbReference>
<organism evidence="13 14">
    <name type="scientific">Candidatus Fischerbacteria bacterium RBG_13_37_8</name>
    <dbReference type="NCBI Taxonomy" id="1817863"/>
    <lineage>
        <taxon>Bacteria</taxon>
        <taxon>Candidatus Fischeribacteriota</taxon>
    </lineage>
</organism>
<dbReference type="InterPro" id="IPR018109">
    <property type="entry name" value="Folylpolyglutamate_synth_CS"/>
</dbReference>
<dbReference type="SUPFAM" id="SSF53623">
    <property type="entry name" value="MurD-like peptide ligases, catalytic domain"/>
    <property type="match status" value="1"/>
</dbReference>
<dbReference type="PANTHER" id="PTHR11136:SF0">
    <property type="entry name" value="DIHYDROFOLATE SYNTHETASE-RELATED"/>
    <property type="match status" value="1"/>
</dbReference>
<accession>A0A1F5VJJ1</accession>
<dbReference type="GO" id="GO:0008841">
    <property type="term" value="F:dihydrofolate synthase activity"/>
    <property type="evidence" value="ECO:0007669"/>
    <property type="project" value="TreeGrafter"/>
</dbReference>
<comment type="catalytic activity">
    <reaction evidence="9">
        <text>(6S)-5,6,7,8-tetrahydrofolyl-(gamma-L-Glu)(n) + L-glutamate + ATP = (6S)-5,6,7,8-tetrahydrofolyl-(gamma-L-Glu)(n+1) + ADP + phosphate + H(+)</text>
        <dbReference type="Rhea" id="RHEA:10580"/>
        <dbReference type="Rhea" id="RHEA-COMP:14738"/>
        <dbReference type="Rhea" id="RHEA-COMP:14740"/>
        <dbReference type="ChEBI" id="CHEBI:15378"/>
        <dbReference type="ChEBI" id="CHEBI:29985"/>
        <dbReference type="ChEBI" id="CHEBI:30616"/>
        <dbReference type="ChEBI" id="CHEBI:43474"/>
        <dbReference type="ChEBI" id="CHEBI:141005"/>
        <dbReference type="ChEBI" id="CHEBI:456216"/>
        <dbReference type="EC" id="6.3.2.17"/>
    </reaction>
</comment>
<evidence type="ECO:0000256" key="5">
    <source>
        <dbReference type="ARBA" id="ARBA00022741"/>
    </source>
</evidence>
<dbReference type="Gene3D" id="3.90.190.20">
    <property type="entry name" value="Mur ligase, C-terminal domain"/>
    <property type="match status" value="1"/>
</dbReference>
<protein>
    <recommendedName>
        <fullName evidence="2">tetrahydrofolate synthase</fullName>
        <ecNumber evidence="2">6.3.2.17</ecNumber>
    </recommendedName>
    <alternativeName>
        <fullName evidence="8">Tetrahydrofolylpolyglutamate synthase</fullName>
    </alternativeName>
</protein>
<comment type="caution">
    <text evidence="13">The sequence shown here is derived from an EMBL/GenBank/DDBJ whole genome shotgun (WGS) entry which is preliminary data.</text>
</comment>
<keyword evidence="4" id="KW-0479">Metal-binding</keyword>
<sequence>MNSSRIIRLAHTIQLNETAILNNAYHYLDSLNAFGIKLELNRIDTICKLLDNPQKSYPSVIIGGTNGKGSVSAFLAAILQESGLKVGLFTSPHLVSAVERIQINRIPIKPFRLAQLIHEQKKLDGQHTVNLTYFECMTALSFQYFKDEKIDFGIFEVGLGGTYDATNILEPLLSCVTHIHYDHTNYLGTTLPSIAREKAGIIKHNGCFIHMERRPSLKKIFARMCAAKDSLCINALQGTKVFLKFEYPYYRASFVTPHHHYQPVRIPLLGRHQVFNALLAVRIAEELINRGLKIPFSAIEAGIEHTKWEGRLEMVSRKPLIFIDSAHNLEGIQTAFETMLLLKKQKLIVLFGVLKDKLWRKMLKIIDVHADYIIFSEPVSERALSAEEFARVSIKTAHEIIPDPSKAYARALEKADDDSIILVIGSTYLAGHIKNSVFSEGTAYLKHMLLTKKNISINL</sequence>
<evidence type="ECO:0000256" key="6">
    <source>
        <dbReference type="ARBA" id="ARBA00022840"/>
    </source>
</evidence>
<dbReference type="InterPro" id="IPR013221">
    <property type="entry name" value="Mur_ligase_cen"/>
</dbReference>
<keyword evidence="3 10" id="KW-0436">Ligase</keyword>
<dbReference type="Pfam" id="PF08245">
    <property type="entry name" value="Mur_ligase_M"/>
    <property type="match status" value="1"/>
</dbReference>
<dbReference type="GO" id="GO:0046872">
    <property type="term" value="F:metal ion binding"/>
    <property type="evidence" value="ECO:0007669"/>
    <property type="project" value="UniProtKB-KW"/>
</dbReference>
<dbReference type="PANTHER" id="PTHR11136">
    <property type="entry name" value="FOLYLPOLYGLUTAMATE SYNTHASE-RELATED"/>
    <property type="match status" value="1"/>
</dbReference>
<dbReference type="GO" id="GO:0004326">
    <property type="term" value="F:tetrahydrofolylpolyglutamate synthase activity"/>
    <property type="evidence" value="ECO:0007669"/>
    <property type="project" value="UniProtKB-EC"/>
</dbReference>
<evidence type="ECO:0000313" key="14">
    <source>
        <dbReference type="Proteomes" id="UP000178943"/>
    </source>
</evidence>
<dbReference type="InterPro" id="IPR036565">
    <property type="entry name" value="Mur-like_cat_sf"/>
</dbReference>
<name>A0A1F5VJJ1_9BACT</name>
<dbReference type="EC" id="6.3.2.17" evidence="2"/>
<dbReference type="SUPFAM" id="SSF53244">
    <property type="entry name" value="MurD-like peptide ligases, peptide-binding domain"/>
    <property type="match status" value="1"/>
</dbReference>
<comment type="similarity">
    <text evidence="1 10">Belongs to the folylpolyglutamate synthase family.</text>
</comment>
<dbReference type="InterPro" id="IPR001645">
    <property type="entry name" value="Folylpolyglutamate_synth"/>
</dbReference>
<dbReference type="Pfam" id="PF02875">
    <property type="entry name" value="Mur_ligase_C"/>
    <property type="match status" value="1"/>
</dbReference>
<keyword evidence="5 10" id="KW-0547">Nucleotide-binding</keyword>
<dbReference type="InterPro" id="IPR036615">
    <property type="entry name" value="Mur_ligase_C_dom_sf"/>
</dbReference>
<evidence type="ECO:0000256" key="7">
    <source>
        <dbReference type="ARBA" id="ARBA00022842"/>
    </source>
</evidence>
<dbReference type="PROSITE" id="PS01012">
    <property type="entry name" value="FOLYLPOLYGLU_SYNT_2"/>
    <property type="match status" value="1"/>
</dbReference>
<keyword evidence="6 10" id="KW-0067">ATP-binding</keyword>
<evidence type="ECO:0000256" key="1">
    <source>
        <dbReference type="ARBA" id="ARBA00008276"/>
    </source>
</evidence>
<dbReference type="STRING" id="1817863.A2Y62_06630"/>
<dbReference type="AlphaFoldDB" id="A0A1F5VJJ1"/>
<gene>
    <name evidence="13" type="ORF">A2Y62_06630</name>
</gene>
<dbReference type="NCBIfam" id="TIGR01499">
    <property type="entry name" value="folC"/>
    <property type="match status" value="1"/>
</dbReference>
<dbReference type="PIRSF" id="PIRSF001563">
    <property type="entry name" value="Folylpolyglu_synth"/>
    <property type="match status" value="1"/>
</dbReference>
<feature type="domain" description="Mur ligase C-terminal" evidence="11">
    <location>
        <begin position="310"/>
        <end position="426"/>
    </location>
</feature>
<dbReference type="GO" id="GO:0005737">
    <property type="term" value="C:cytoplasm"/>
    <property type="evidence" value="ECO:0007669"/>
    <property type="project" value="TreeGrafter"/>
</dbReference>
<evidence type="ECO:0000256" key="4">
    <source>
        <dbReference type="ARBA" id="ARBA00022723"/>
    </source>
</evidence>
<evidence type="ECO:0000256" key="2">
    <source>
        <dbReference type="ARBA" id="ARBA00013025"/>
    </source>
</evidence>
<evidence type="ECO:0000259" key="11">
    <source>
        <dbReference type="Pfam" id="PF02875"/>
    </source>
</evidence>
<dbReference type="EMBL" id="MFGW01000161">
    <property type="protein sequence ID" value="OGF63592.1"/>
    <property type="molecule type" value="Genomic_DNA"/>
</dbReference>
<dbReference type="GO" id="GO:0005524">
    <property type="term" value="F:ATP binding"/>
    <property type="evidence" value="ECO:0007669"/>
    <property type="project" value="UniProtKB-KW"/>
</dbReference>
<proteinExistence type="inferred from homology"/>
<evidence type="ECO:0000313" key="13">
    <source>
        <dbReference type="EMBL" id="OGF63592.1"/>
    </source>
</evidence>
<reference evidence="13 14" key="1">
    <citation type="journal article" date="2016" name="Nat. Commun.">
        <title>Thousands of microbial genomes shed light on interconnected biogeochemical processes in an aquifer system.</title>
        <authorList>
            <person name="Anantharaman K."/>
            <person name="Brown C.T."/>
            <person name="Hug L.A."/>
            <person name="Sharon I."/>
            <person name="Castelle C.J."/>
            <person name="Probst A.J."/>
            <person name="Thomas B.C."/>
            <person name="Singh A."/>
            <person name="Wilkins M.J."/>
            <person name="Karaoz U."/>
            <person name="Brodie E.L."/>
            <person name="Williams K.H."/>
            <person name="Hubbard S.S."/>
            <person name="Banfield J.F."/>
        </authorList>
    </citation>
    <scope>NUCLEOTIDE SEQUENCE [LARGE SCALE GENOMIC DNA]</scope>
</reference>
<dbReference type="InterPro" id="IPR004101">
    <property type="entry name" value="Mur_ligase_C"/>
</dbReference>
<feature type="domain" description="Mur ligase central" evidence="12">
    <location>
        <begin position="62"/>
        <end position="282"/>
    </location>
</feature>
<keyword evidence="7" id="KW-0460">Magnesium</keyword>
<evidence type="ECO:0000256" key="8">
    <source>
        <dbReference type="ARBA" id="ARBA00030592"/>
    </source>
</evidence>
<dbReference type="Proteomes" id="UP000178943">
    <property type="component" value="Unassembled WGS sequence"/>
</dbReference>
<evidence type="ECO:0000256" key="3">
    <source>
        <dbReference type="ARBA" id="ARBA00022598"/>
    </source>
</evidence>
<evidence type="ECO:0000259" key="12">
    <source>
        <dbReference type="Pfam" id="PF08245"/>
    </source>
</evidence>
<evidence type="ECO:0000256" key="10">
    <source>
        <dbReference type="PIRNR" id="PIRNR001563"/>
    </source>
</evidence>
<evidence type="ECO:0000256" key="9">
    <source>
        <dbReference type="ARBA" id="ARBA00047493"/>
    </source>
</evidence>